<keyword evidence="3" id="KW-1185">Reference proteome</keyword>
<dbReference type="AlphaFoldDB" id="A0A923HHZ7"/>
<dbReference type="InterPro" id="IPR024402">
    <property type="entry name" value="DUF2726"/>
</dbReference>
<organism evidence="2 3">
    <name type="scientific">Undibacterium jejuense</name>
    <dbReference type="NCBI Taxonomy" id="1344949"/>
    <lineage>
        <taxon>Bacteria</taxon>
        <taxon>Pseudomonadati</taxon>
        <taxon>Pseudomonadota</taxon>
        <taxon>Betaproteobacteria</taxon>
        <taxon>Burkholderiales</taxon>
        <taxon>Oxalobacteraceae</taxon>
        <taxon>Undibacterium</taxon>
    </lineage>
</organism>
<accession>A0A923HHZ7</accession>
<evidence type="ECO:0000259" key="1">
    <source>
        <dbReference type="Pfam" id="PF10881"/>
    </source>
</evidence>
<feature type="domain" description="DUF2726" evidence="1">
    <location>
        <begin position="3"/>
        <end position="112"/>
    </location>
</feature>
<sequence length="141" mass="16130">MGAAEQVLYFRLIKALPDYIVLAQVNMARVLNIKPSADFHEWNNRINRLSFDFVVCNRDFSVVAAIELDDASQHNFYQQDADAKKNKACKDAELRLIRWHVKLLPEEEAIQAAFSEHLITKTSLPDPAHDEQFDQMLSSVG</sequence>
<gene>
    <name evidence="2" type="ORF">H8K32_11725</name>
</gene>
<dbReference type="Pfam" id="PF10881">
    <property type="entry name" value="DUF2726"/>
    <property type="match status" value="1"/>
</dbReference>
<name>A0A923HHZ7_9BURK</name>
<evidence type="ECO:0000313" key="2">
    <source>
        <dbReference type="EMBL" id="MBC3862773.1"/>
    </source>
</evidence>
<evidence type="ECO:0000313" key="3">
    <source>
        <dbReference type="Proteomes" id="UP000634011"/>
    </source>
</evidence>
<dbReference type="EMBL" id="JACOFV010000010">
    <property type="protein sequence ID" value="MBC3862773.1"/>
    <property type="molecule type" value="Genomic_DNA"/>
</dbReference>
<reference evidence="2" key="1">
    <citation type="submission" date="2020-08" db="EMBL/GenBank/DDBJ databases">
        <title>Novel species isolated from subtropical streams in China.</title>
        <authorList>
            <person name="Lu H."/>
        </authorList>
    </citation>
    <scope>NUCLEOTIDE SEQUENCE</scope>
    <source>
        <strain evidence="2">KACC 12607</strain>
    </source>
</reference>
<proteinExistence type="predicted"/>
<comment type="caution">
    <text evidence="2">The sequence shown here is derived from an EMBL/GenBank/DDBJ whole genome shotgun (WGS) entry which is preliminary data.</text>
</comment>
<protein>
    <submittedName>
        <fullName evidence="2">DUF2726 domain-containing protein</fullName>
    </submittedName>
</protein>
<dbReference type="Proteomes" id="UP000634011">
    <property type="component" value="Unassembled WGS sequence"/>
</dbReference>